<keyword evidence="3" id="KW-1185">Reference proteome</keyword>
<gene>
    <name evidence="2" type="ORF">J2X19_003199</name>
</gene>
<dbReference type="Proteomes" id="UP001180487">
    <property type="component" value="Unassembled WGS sequence"/>
</dbReference>
<evidence type="ECO:0000313" key="3">
    <source>
        <dbReference type="Proteomes" id="UP001180487"/>
    </source>
</evidence>
<protein>
    <submittedName>
        <fullName evidence="2">Uncharacterized protein</fullName>
    </submittedName>
</protein>
<proteinExistence type="predicted"/>
<dbReference type="RefSeq" id="WP_310374714.1">
    <property type="nucleotide sequence ID" value="NZ_JAVDXT010000003.1"/>
</dbReference>
<evidence type="ECO:0000313" key="2">
    <source>
        <dbReference type="EMBL" id="MDR7378505.1"/>
    </source>
</evidence>
<comment type="caution">
    <text evidence="2">The sequence shown here is derived from an EMBL/GenBank/DDBJ whole genome shotgun (WGS) entry which is preliminary data.</text>
</comment>
<feature type="transmembrane region" description="Helical" evidence="1">
    <location>
        <begin position="76"/>
        <end position="106"/>
    </location>
</feature>
<sequence>MQHTRRFFKWAFWLVTSGLMAFCLLFGIPFSSGMAARKVVAWAGCTPASFGMQAVCPAGSLAEPFVPLSHWFTSGFAPLVLAVNFGGMLAAWASLCVALGLIWLVLGLQQAP</sequence>
<evidence type="ECO:0000256" key="1">
    <source>
        <dbReference type="SAM" id="Phobius"/>
    </source>
</evidence>
<keyword evidence="1" id="KW-0472">Membrane</keyword>
<keyword evidence="1" id="KW-1133">Transmembrane helix</keyword>
<name>A0ABU2CAY4_9BURK</name>
<feature type="transmembrane region" description="Helical" evidence="1">
    <location>
        <begin position="7"/>
        <end position="28"/>
    </location>
</feature>
<organism evidence="2 3">
    <name type="scientific">Rhodoferax ferrireducens</name>
    <dbReference type="NCBI Taxonomy" id="192843"/>
    <lineage>
        <taxon>Bacteria</taxon>
        <taxon>Pseudomonadati</taxon>
        <taxon>Pseudomonadota</taxon>
        <taxon>Betaproteobacteria</taxon>
        <taxon>Burkholderiales</taxon>
        <taxon>Comamonadaceae</taxon>
        <taxon>Rhodoferax</taxon>
    </lineage>
</organism>
<accession>A0ABU2CAY4</accession>
<keyword evidence="1" id="KW-0812">Transmembrane</keyword>
<reference evidence="2 3" key="1">
    <citation type="submission" date="2023-07" db="EMBL/GenBank/DDBJ databases">
        <title>Sorghum-associated microbial communities from plants grown in Nebraska, USA.</title>
        <authorList>
            <person name="Schachtman D."/>
        </authorList>
    </citation>
    <scope>NUCLEOTIDE SEQUENCE [LARGE SCALE GENOMIC DNA]</scope>
    <source>
        <strain evidence="2 3">BE313</strain>
    </source>
</reference>
<dbReference type="EMBL" id="JAVDXT010000003">
    <property type="protein sequence ID" value="MDR7378505.1"/>
    <property type="molecule type" value="Genomic_DNA"/>
</dbReference>